<reference evidence="1" key="1">
    <citation type="submission" date="2021-02" db="EMBL/GenBank/DDBJ databases">
        <authorList>
            <consortium name="DOE Joint Genome Institute"/>
            <person name="Ahrendt S."/>
            <person name="Looney B.P."/>
            <person name="Miyauchi S."/>
            <person name="Morin E."/>
            <person name="Drula E."/>
            <person name="Courty P.E."/>
            <person name="Chicoki N."/>
            <person name="Fauchery L."/>
            <person name="Kohler A."/>
            <person name="Kuo A."/>
            <person name="Labutti K."/>
            <person name="Pangilinan J."/>
            <person name="Lipzen A."/>
            <person name="Riley R."/>
            <person name="Andreopoulos W."/>
            <person name="He G."/>
            <person name="Johnson J."/>
            <person name="Barry K.W."/>
            <person name="Grigoriev I.V."/>
            <person name="Nagy L."/>
            <person name="Hibbett D."/>
            <person name="Henrissat B."/>
            <person name="Matheny P.B."/>
            <person name="Labbe J."/>
            <person name="Martin F."/>
        </authorList>
    </citation>
    <scope>NUCLEOTIDE SEQUENCE</scope>
    <source>
        <strain evidence="1">FP105234-sp</strain>
    </source>
</reference>
<sequence length="346" mass="37885">MLDDDWQSTFQFQEGAAPESPRSPTSTHVRLISPQATSSTLSSPTPSSADFEPDYIVVAISAAFFPNSHLDPSPPNFLITSEDGVTFYLHSHRLVEMSDNHFASYVPCEESSDPPIVTVPLDSAVLNILFHAVYGMPTVHYRPTPEAVIKAIAVLPVYGLSSDTLLAPGAPLFELVVAVAPQAPIEFYAIAASLHLDFLAVQISPALLSYPLDSLTDEIVVRVGAVYLRRLLFLHLGRIEALKHLLEVPPRLHLSSELCKQRDQRKLARAWFLASAQLVWDCKAGANASRVPSLAIIDASVEDVSSSEINAIMAPLGDYLTCRQCKFTLRVKILDLIADWSKVKAK</sequence>
<dbReference type="Proteomes" id="UP000814033">
    <property type="component" value="Unassembled WGS sequence"/>
</dbReference>
<accession>A0ACB8RW30</accession>
<comment type="caution">
    <text evidence="1">The sequence shown here is derived from an EMBL/GenBank/DDBJ whole genome shotgun (WGS) entry which is preliminary data.</text>
</comment>
<dbReference type="EMBL" id="MU275889">
    <property type="protein sequence ID" value="KAI0048311.1"/>
    <property type="molecule type" value="Genomic_DNA"/>
</dbReference>
<organism evidence="1 2">
    <name type="scientific">Auriscalpium vulgare</name>
    <dbReference type="NCBI Taxonomy" id="40419"/>
    <lineage>
        <taxon>Eukaryota</taxon>
        <taxon>Fungi</taxon>
        <taxon>Dikarya</taxon>
        <taxon>Basidiomycota</taxon>
        <taxon>Agaricomycotina</taxon>
        <taxon>Agaricomycetes</taxon>
        <taxon>Russulales</taxon>
        <taxon>Auriscalpiaceae</taxon>
        <taxon>Auriscalpium</taxon>
    </lineage>
</organism>
<name>A0ACB8RW30_9AGAM</name>
<reference evidence="1" key="2">
    <citation type="journal article" date="2022" name="New Phytol.">
        <title>Evolutionary transition to the ectomycorrhizal habit in the genomes of a hyperdiverse lineage of mushroom-forming fungi.</title>
        <authorList>
            <person name="Looney B."/>
            <person name="Miyauchi S."/>
            <person name="Morin E."/>
            <person name="Drula E."/>
            <person name="Courty P.E."/>
            <person name="Kohler A."/>
            <person name="Kuo A."/>
            <person name="LaButti K."/>
            <person name="Pangilinan J."/>
            <person name="Lipzen A."/>
            <person name="Riley R."/>
            <person name="Andreopoulos W."/>
            <person name="He G."/>
            <person name="Johnson J."/>
            <person name="Nolan M."/>
            <person name="Tritt A."/>
            <person name="Barry K.W."/>
            <person name="Grigoriev I.V."/>
            <person name="Nagy L.G."/>
            <person name="Hibbett D."/>
            <person name="Henrissat B."/>
            <person name="Matheny P.B."/>
            <person name="Labbe J."/>
            <person name="Martin F.M."/>
        </authorList>
    </citation>
    <scope>NUCLEOTIDE SEQUENCE</scope>
    <source>
        <strain evidence="1">FP105234-sp</strain>
    </source>
</reference>
<evidence type="ECO:0000313" key="2">
    <source>
        <dbReference type="Proteomes" id="UP000814033"/>
    </source>
</evidence>
<keyword evidence="2" id="KW-1185">Reference proteome</keyword>
<protein>
    <submittedName>
        <fullName evidence="1">Uncharacterized protein</fullName>
    </submittedName>
</protein>
<gene>
    <name evidence="1" type="ORF">FA95DRAFT_1657902</name>
</gene>
<proteinExistence type="predicted"/>
<evidence type="ECO:0000313" key="1">
    <source>
        <dbReference type="EMBL" id="KAI0048311.1"/>
    </source>
</evidence>